<evidence type="ECO:0000313" key="1">
    <source>
        <dbReference type="EMBL" id="MDV7012606.1"/>
    </source>
</evidence>
<name>A0AAE4RGP1_MYCIT</name>
<dbReference type="AlphaFoldDB" id="A0AAE4RGP1"/>
<dbReference type="EMBL" id="JAWLLD010000009">
    <property type="protein sequence ID" value="MDV7012606.1"/>
    <property type="molecule type" value="Genomic_DNA"/>
</dbReference>
<proteinExistence type="predicted"/>
<organism evidence="1 2">
    <name type="scientific">Mycobacterium intracellulare</name>
    <dbReference type="NCBI Taxonomy" id="1767"/>
    <lineage>
        <taxon>Bacteria</taxon>
        <taxon>Bacillati</taxon>
        <taxon>Actinomycetota</taxon>
        <taxon>Actinomycetes</taxon>
        <taxon>Mycobacteriales</taxon>
        <taxon>Mycobacteriaceae</taxon>
        <taxon>Mycobacterium</taxon>
        <taxon>Mycobacterium avium complex (MAC)</taxon>
    </lineage>
</organism>
<sequence length="141" mass="16229">MMITDRTLDDKSAALHSEIDRLSERLGVRPMPVGFRTTDGLNVFVAEDGSYHYTFYERGKLGFDRAGSLDDLLYWYTQGVVTSQAAKRVGDRAQRFKYEYQVLCHFNTDWAIRNIRETAALFRRYGQPEDIALLPDIGEPL</sequence>
<protein>
    <submittedName>
        <fullName evidence="1">Immunity 63 family protein</fullName>
    </submittedName>
</protein>
<reference evidence="1" key="1">
    <citation type="submission" date="2023-10" db="EMBL/GenBank/DDBJ databases">
        <title>Characterization and genome sequence of Mycobacterium intracellulare ABSURDO, a novel pathogenic isolate with three colony morphotypes that vary in growth and acid-fastness.</title>
        <authorList>
            <person name="Jude B.A."/>
            <person name="Robinson R.T."/>
        </authorList>
    </citation>
    <scope>NUCLEOTIDE SEQUENCE</scope>
    <source>
        <strain evidence="1">ABSURDO Component B</strain>
    </source>
</reference>
<accession>A0AAE4RGP1</accession>
<evidence type="ECO:0000313" key="2">
    <source>
        <dbReference type="Proteomes" id="UP001187143"/>
    </source>
</evidence>
<comment type="caution">
    <text evidence="1">The sequence shown here is derived from an EMBL/GenBank/DDBJ whole genome shotgun (WGS) entry which is preliminary data.</text>
</comment>
<dbReference type="Proteomes" id="UP001187143">
    <property type="component" value="Unassembled WGS sequence"/>
</dbReference>
<gene>
    <name evidence="1" type="ORF">R4F53_09900</name>
</gene>